<evidence type="ECO:0000256" key="9">
    <source>
        <dbReference type="SAM" id="Coils"/>
    </source>
</evidence>
<dbReference type="Proteomes" id="UP000801492">
    <property type="component" value="Unassembled WGS sequence"/>
</dbReference>
<evidence type="ECO:0000256" key="10">
    <source>
        <dbReference type="SAM" id="MobiDB-lite"/>
    </source>
</evidence>
<evidence type="ECO:0000256" key="6">
    <source>
        <dbReference type="ARBA" id="ARBA00023242"/>
    </source>
</evidence>
<feature type="compositionally biased region" description="Low complexity" evidence="10">
    <location>
        <begin position="240"/>
        <end position="252"/>
    </location>
</feature>
<keyword evidence="6 8" id="KW-0539">Nucleus</keyword>
<dbReference type="OrthoDB" id="1929813at2759"/>
<evidence type="ECO:0000313" key="11">
    <source>
        <dbReference type="EMBL" id="KAF2896945.1"/>
    </source>
</evidence>
<gene>
    <name evidence="8" type="primary">MED4</name>
    <name evidence="11" type="ORF">ILUMI_09230</name>
</gene>
<dbReference type="AlphaFoldDB" id="A0A8K0D073"/>
<evidence type="ECO:0000256" key="8">
    <source>
        <dbReference type="RuleBase" id="RU364141"/>
    </source>
</evidence>
<dbReference type="GO" id="GO:0070847">
    <property type="term" value="C:core mediator complex"/>
    <property type="evidence" value="ECO:0007669"/>
    <property type="project" value="TreeGrafter"/>
</dbReference>
<dbReference type="Pfam" id="PF10018">
    <property type="entry name" value="Med4"/>
    <property type="match status" value="1"/>
</dbReference>
<evidence type="ECO:0000256" key="3">
    <source>
        <dbReference type="ARBA" id="ARBA00020629"/>
    </source>
</evidence>
<reference evidence="11" key="1">
    <citation type="submission" date="2019-08" db="EMBL/GenBank/DDBJ databases">
        <title>The genome of the North American firefly Photinus pyralis.</title>
        <authorList>
            <consortium name="Photinus pyralis genome working group"/>
            <person name="Fallon T.R."/>
            <person name="Sander Lower S.E."/>
            <person name="Weng J.-K."/>
        </authorList>
    </citation>
    <scope>NUCLEOTIDE SEQUENCE</scope>
    <source>
        <strain evidence="11">TRF0915ILg1</strain>
        <tissue evidence="11">Whole body</tissue>
    </source>
</reference>
<dbReference type="PANTHER" id="PTHR13208">
    <property type="entry name" value="MEDIATOR OF RNA POLYMERASE II TRANSCRIPTION SUBUNIT 4"/>
    <property type="match status" value="1"/>
</dbReference>
<dbReference type="EMBL" id="VTPC01004616">
    <property type="protein sequence ID" value="KAF2896945.1"/>
    <property type="molecule type" value="Genomic_DNA"/>
</dbReference>
<comment type="function">
    <text evidence="8">Component of the Mediator complex, a coactivator involved in the regulated transcription of nearly all RNA polymerase II-dependent genes. Mediator functions as a bridge to convey information from gene-specific regulatory proteins to the basal RNA polymerase II transcription machinery. Mediator is recruited to promoters by direct interactions with regulatory proteins and serves as a scaffold for the assembly of a functional preinitiation complex with RNA polymerase II and the general transcription factors.</text>
</comment>
<evidence type="ECO:0000256" key="4">
    <source>
        <dbReference type="ARBA" id="ARBA00023015"/>
    </source>
</evidence>
<protein>
    <recommendedName>
        <fullName evidence="3 8">Mediator of RNA polymerase II transcription subunit 4</fullName>
    </recommendedName>
    <alternativeName>
        <fullName evidence="7 8">Mediator complex subunit 4</fullName>
    </alternativeName>
</protein>
<feature type="coiled-coil region" evidence="9">
    <location>
        <begin position="73"/>
        <end position="107"/>
    </location>
</feature>
<evidence type="ECO:0000256" key="2">
    <source>
        <dbReference type="ARBA" id="ARBA00009626"/>
    </source>
</evidence>
<evidence type="ECO:0000256" key="1">
    <source>
        <dbReference type="ARBA" id="ARBA00004123"/>
    </source>
</evidence>
<feature type="region of interest" description="Disordered" evidence="10">
    <location>
        <begin position="215"/>
        <end position="252"/>
    </location>
</feature>
<name>A0A8K0D073_IGNLU</name>
<evidence type="ECO:0000256" key="5">
    <source>
        <dbReference type="ARBA" id="ARBA00023163"/>
    </source>
</evidence>
<evidence type="ECO:0000313" key="12">
    <source>
        <dbReference type="Proteomes" id="UP000801492"/>
    </source>
</evidence>
<dbReference type="GO" id="GO:0003712">
    <property type="term" value="F:transcription coregulator activity"/>
    <property type="evidence" value="ECO:0007669"/>
    <property type="project" value="InterPro"/>
</dbReference>
<comment type="caution">
    <text evidence="11">The sequence shown here is derived from an EMBL/GenBank/DDBJ whole genome shotgun (WGS) entry which is preliminary data.</text>
</comment>
<dbReference type="InterPro" id="IPR019258">
    <property type="entry name" value="Mediator_Med4"/>
</dbReference>
<keyword evidence="9" id="KW-0175">Coiled coil</keyword>
<keyword evidence="4 8" id="KW-0805">Transcription regulation</keyword>
<sequence length="252" mass="28324">MTTQLSTREKLLHLIDDIELISKEMIENAIAPKHLKLSCADYAQRTDLLVAKDKELKETLKLAAEQAKIDEKMDILKAEVERQDQDINQLQKQLKEAEQILSTAIYQANQKLQSIHKANQRPVSSEELIKFAHRISASNAVCAPLTWQQGDPRRPYPTDIEMRLGFLGRLSDPINGHLLQQQNSMTDLHRPGHPGEIPASQPNQFAWHSSGEMHMSVGQGTVPVDTRNHKQETEDVEVMSTDSSSSSSSDSQ</sequence>
<comment type="subcellular location">
    <subcellularLocation>
        <location evidence="1 8">Nucleus</location>
    </subcellularLocation>
</comment>
<dbReference type="GO" id="GO:0016592">
    <property type="term" value="C:mediator complex"/>
    <property type="evidence" value="ECO:0007669"/>
    <property type="project" value="InterPro"/>
</dbReference>
<proteinExistence type="inferred from homology"/>
<accession>A0A8K0D073</accession>
<comment type="similarity">
    <text evidence="2 8">Belongs to the Mediator complex subunit 4 family.</text>
</comment>
<keyword evidence="8" id="KW-0010">Activator</keyword>
<comment type="subunit">
    <text evidence="8">Component of the Mediator complex.</text>
</comment>
<keyword evidence="5 8" id="KW-0804">Transcription</keyword>
<organism evidence="11 12">
    <name type="scientific">Ignelater luminosus</name>
    <name type="common">Cucubano</name>
    <name type="synonym">Pyrophorus luminosus</name>
    <dbReference type="NCBI Taxonomy" id="2038154"/>
    <lineage>
        <taxon>Eukaryota</taxon>
        <taxon>Metazoa</taxon>
        <taxon>Ecdysozoa</taxon>
        <taxon>Arthropoda</taxon>
        <taxon>Hexapoda</taxon>
        <taxon>Insecta</taxon>
        <taxon>Pterygota</taxon>
        <taxon>Neoptera</taxon>
        <taxon>Endopterygota</taxon>
        <taxon>Coleoptera</taxon>
        <taxon>Polyphaga</taxon>
        <taxon>Elateriformia</taxon>
        <taxon>Elateroidea</taxon>
        <taxon>Elateridae</taxon>
        <taxon>Agrypninae</taxon>
        <taxon>Pyrophorini</taxon>
        <taxon>Ignelater</taxon>
    </lineage>
</organism>
<keyword evidence="12" id="KW-1185">Reference proteome</keyword>
<dbReference type="PANTHER" id="PTHR13208:SF2">
    <property type="entry name" value="MEDIATOR OF RNA POLYMERASE II TRANSCRIPTION SUBUNIT 4"/>
    <property type="match status" value="1"/>
</dbReference>
<evidence type="ECO:0000256" key="7">
    <source>
        <dbReference type="ARBA" id="ARBA00031257"/>
    </source>
</evidence>
<dbReference type="GO" id="GO:0006357">
    <property type="term" value="P:regulation of transcription by RNA polymerase II"/>
    <property type="evidence" value="ECO:0007669"/>
    <property type="project" value="InterPro"/>
</dbReference>
<feature type="region of interest" description="Disordered" evidence="10">
    <location>
        <begin position="185"/>
        <end position="204"/>
    </location>
</feature>